<keyword evidence="6" id="KW-0349">Heme</keyword>
<dbReference type="InterPro" id="IPR002401">
    <property type="entry name" value="Cyt_P450_E_grp-I"/>
</dbReference>
<dbReference type="EMBL" id="JBAHYK010001494">
    <property type="protein sequence ID" value="KAL0567793.1"/>
    <property type="molecule type" value="Genomic_DNA"/>
</dbReference>
<evidence type="ECO:0000313" key="7">
    <source>
        <dbReference type="EMBL" id="KAL0567793.1"/>
    </source>
</evidence>
<evidence type="ECO:0000256" key="5">
    <source>
        <dbReference type="ARBA" id="ARBA00023004"/>
    </source>
</evidence>
<keyword evidence="8" id="KW-1185">Reference proteome</keyword>
<evidence type="ECO:0000256" key="2">
    <source>
        <dbReference type="ARBA" id="ARBA00010617"/>
    </source>
</evidence>
<dbReference type="InterPro" id="IPR036396">
    <property type="entry name" value="Cyt_P450_sf"/>
</dbReference>
<dbReference type="PRINTS" id="PR00463">
    <property type="entry name" value="EP450I"/>
</dbReference>
<keyword evidence="4 6" id="KW-0560">Oxidoreductase</keyword>
<dbReference type="PROSITE" id="PS00086">
    <property type="entry name" value="CYTOCHROME_P450"/>
    <property type="match status" value="1"/>
</dbReference>
<evidence type="ECO:0000256" key="3">
    <source>
        <dbReference type="ARBA" id="ARBA00022723"/>
    </source>
</evidence>
<reference evidence="7 8" key="1">
    <citation type="submission" date="2024-02" db="EMBL/GenBank/DDBJ databases">
        <title>A draft genome for the cacao thread blight pathogen Marasmius crinis-equi.</title>
        <authorList>
            <person name="Cohen S.P."/>
            <person name="Baruah I.K."/>
            <person name="Amoako-Attah I."/>
            <person name="Bukari Y."/>
            <person name="Meinhardt L.W."/>
            <person name="Bailey B.A."/>
        </authorList>
    </citation>
    <scope>NUCLEOTIDE SEQUENCE [LARGE SCALE GENOMIC DNA]</scope>
    <source>
        <strain evidence="7 8">GH-76</strain>
    </source>
</reference>
<gene>
    <name evidence="7" type="ORF">V5O48_014203</name>
</gene>
<evidence type="ECO:0008006" key="9">
    <source>
        <dbReference type="Google" id="ProtNLM"/>
    </source>
</evidence>
<dbReference type="PANTHER" id="PTHR46206">
    <property type="entry name" value="CYTOCHROME P450"/>
    <property type="match status" value="1"/>
</dbReference>
<keyword evidence="5 6" id="KW-0408">Iron</keyword>
<dbReference type="Proteomes" id="UP001465976">
    <property type="component" value="Unassembled WGS sequence"/>
</dbReference>
<comment type="similarity">
    <text evidence="2 6">Belongs to the cytochrome P450 family.</text>
</comment>
<evidence type="ECO:0000256" key="4">
    <source>
        <dbReference type="ARBA" id="ARBA00023002"/>
    </source>
</evidence>
<comment type="caution">
    <text evidence="7">The sequence shown here is derived from an EMBL/GenBank/DDBJ whole genome shotgun (WGS) entry which is preliminary data.</text>
</comment>
<dbReference type="InterPro" id="IPR001128">
    <property type="entry name" value="Cyt_P450"/>
</dbReference>
<keyword evidence="6" id="KW-0503">Monooxygenase</keyword>
<accession>A0ABR3EXZ7</accession>
<sequence length="506" mass="57220">MSFLLQLDNRSLAAGAICVFLAYRYIAAYIARSKLDGIPTVGHDGVLSSYITAVRAVTDGFNLIEEGCRKIPTLTHWQVIVNGPNMINDLRRATDDELSFEKAAGDTLQVDYTMSPTAHTNPYHINIVRTPLTRNIGARFDDILDETLTAFADSIPLHDDWVEMPVAKTIQNMVVRISNRYFVGLPLCRDPDWCDLSIQFTINVAVNSMIINLFPKMLHPIVGRIFTTRKQSMRRAMRHLAPIIKHRYEMEEHHGTQLPFVWNDAISWAIDMVNDIGEDWQKGSAEDICLRLLAINFAAIHTTSMAFTHALYYLAANPGLIKPLRDEVETVLEKEGWTKAAMVRLRLVDSFLKESARHTGTGQLGILRQTLKDFQLSDGTLIPAGTRVSAASSFIHHYEEIYPNPDGFMAHRFAEMRDREGETIKHQLVAPTLDWVNFGVGKHSCPGRFFAATELKVMLAHLLLNYDVKFRDAEGSFPLSLRFGGGVRPNPKLEVMFRKRREHTEA</sequence>
<dbReference type="Pfam" id="PF00067">
    <property type="entry name" value="p450"/>
    <property type="match status" value="1"/>
</dbReference>
<name>A0ABR3EXZ7_9AGAR</name>
<dbReference type="InterPro" id="IPR017972">
    <property type="entry name" value="Cyt_P450_CS"/>
</dbReference>
<dbReference type="CDD" id="cd11041">
    <property type="entry name" value="CYP503A1-like"/>
    <property type="match status" value="1"/>
</dbReference>
<dbReference type="SUPFAM" id="SSF48264">
    <property type="entry name" value="Cytochrome P450"/>
    <property type="match status" value="1"/>
</dbReference>
<evidence type="ECO:0000256" key="6">
    <source>
        <dbReference type="RuleBase" id="RU000461"/>
    </source>
</evidence>
<protein>
    <recommendedName>
        <fullName evidence="9">Cytochrome P450</fullName>
    </recommendedName>
</protein>
<comment type="cofactor">
    <cofactor evidence="1">
        <name>heme</name>
        <dbReference type="ChEBI" id="CHEBI:30413"/>
    </cofactor>
</comment>
<dbReference type="Gene3D" id="1.10.630.10">
    <property type="entry name" value="Cytochrome P450"/>
    <property type="match status" value="1"/>
</dbReference>
<evidence type="ECO:0000313" key="8">
    <source>
        <dbReference type="Proteomes" id="UP001465976"/>
    </source>
</evidence>
<proteinExistence type="inferred from homology"/>
<keyword evidence="3 6" id="KW-0479">Metal-binding</keyword>
<evidence type="ECO:0000256" key="1">
    <source>
        <dbReference type="ARBA" id="ARBA00001971"/>
    </source>
</evidence>
<organism evidence="7 8">
    <name type="scientific">Marasmius crinis-equi</name>
    <dbReference type="NCBI Taxonomy" id="585013"/>
    <lineage>
        <taxon>Eukaryota</taxon>
        <taxon>Fungi</taxon>
        <taxon>Dikarya</taxon>
        <taxon>Basidiomycota</taxon>
        <taxon>Agaricomycotina</taxon>
        <taxon>Agaricomycetes</taxon>
        <taxon>Agaricomycetidae</taxon>
        <taxon>Agaricales</taxon>
        <taxon>Marasmiineae</taxon>
        <taxon>Marasmiaceae</taxon>
        <taxon>Marasmius</taxon>
    </lineage>
</organism>